<evidence type="ECO:0000313" key="3">
    <source>
        <dbReference type="Proteomes" id="UP000286678"/>
    </source>
</evidence>
<dbReference type="AlphaFoldDB" id="A0A432XHU2"/>
<protein>
    <recommendedName>
        <fullName evidence="4">DUF4386 domain-containing protein</fullName>
    </recommendedName>
</protein>
<proteinExistence type="predicted"/>
<accession>A0A432XHU2</accession>
<dbReference type="Proteomes" id="UP000286678">
    <property type="component" value="Unassembled WGS sequence"/>
</dbReference>
<keyword evidence="1" id="KW-0472">Membrane</keyword>
<evidence type="ECO:0000256" key="1">
    <source>
        <dbReference type="SAM" id="Phobius"/>
    </source>
</evidence>
<gene>
    <name evidence="2" type="ORF">CWE21_06915</name>
</gene>
<feature type="transmembrane region" description="Helical" evidence="1">
    <location>
        <begin position="155"/>
        <end position="188"/>
    </location>
</feature>
<organism evidence="2 3">
    <name type="scientific">Pseudidiomarina aquimaris</name>
    <dbReference type="NCBI Taxonomy" id="641841"/>
    <lineage>
        <taxon>Bacteria</taxon>
        <taxon>Pseudomonadati</taxon>
        <taxon>Pseudomonadota</taxon>
        <taxon>Gammaproteobacteria</taxon>
        <taxon>Alteromonadales</taxon>
        <taxon>Idiomarinaceae</taxon>
        <taxon>Pseudidiomarina</taxon>
    </lineage>
</organism>
<evidence type="ECO:0008006" key="4">
    <source>
        <dbReference type="Google" id="ProtNLM"/>
    </source>
</evidence>
<dbReference type="RefSeq" id="WP_126833724.1">
    <property type="nucleotide sequence ID" value="NZ_PIPT01000004.1"/>
</dbReference>
<evidence type="ECO:0000313" key="2">
    <source>
        <dbReference type="EMBL" id="RUO48271.1"/>
    </source>
</evidence>
<name>A0A432XHU2_9GAMM</name>
<dbReference type="EMBL" id="PIPT01000004">
    <property type="protein sequence ID" value="RUO48271.1"/>
    <property type="molecule type" value="Genomic_DNA"/>
</dbReference>
<sequence>MNTSTQKLFGISALALAVLFPIYWINAIGFAFDVGEMSYREDFTTLDVWDLIFLIIGLLEITVYVGLRNYFKDQINGGFAGVLLLIMAGLIALTHATLLIDLTVGLGLFSATPGFLDTIAIGSILVLGLYAVTLFALAIALLVRFPELPTLIKIFAALALITAGSQITIVFSFANIILFPILMLIVAFHFLLGDNNVEVV</sequence>
<reference evidence="3" key="1">
    <citation type="journal article" date="2018" name="Front. Microbiol.">
        <title>Genome-Based Analysis Reveals the Taxonomy and Diversity of the Family Idiomarinaceae.</title>
        <authorList>
            <person name="Liu Y."/>
            <person name="Lai Q."/>
            <person name="Shao Z."/>
        </authorList>
    </citation>
    <scope>NUCLEOTIDE SEQUENCE [LARGE SCALE GENOMIC DNA]</scope>
    <source>
        <strain evidence="3">SW15</strain>
    </source>
</reference>
<feature type="transmembrane region" description="Helical" evidence="1">
    <location>
        <begin position="120"/>
        <end position="143"/>
    </location>
</feature>
<feature type="transmembrane region" description="Helical" evidence="1">
    <location>
        <begin position="79"/>
        <end position="100"/>
    </location>
</feature>
<dbReference type="OrthoDB" id="6238822at2"/>
<keyword evidence="3" id="KW-1185">Reference proteome</keyword>
<feature type="transmembrane region" description="Helical" evidence="1">
    <location>
        <begin position="51"/>
        <end position="67"/>
    </location>
</feature>
<keyword evidence="1" id="KW-0812">Transmembrane</keyword>
<keyword evidence="1" id="KW-1133">Transmembrane helix</keyword>
<comment type="caution">
    <text evidence="2">The sequence shown here is derived from an EMBL/GenBank/DDBJ whole genome shotgun (WGS) entry which is preliminary data.</text>
</comment>